<reference evidence="3" key="2">
    <citation type="submission" date="2021-04" db="EMBL/GenBank/DDBJ databases">
        <authorList>
            <person name="Gilroy R."/>
        </authorList>
    </citation>
    <scope>NUCLEOTIDE SEQUENCE</scope>
    <source>
        <strain evidence="3">378</strain>
    </source>
</reference>
<dbReference type="Pfam" id="PF09820">
    <property type="entry name" value="AAA-ATPase_like"/>
    <property type="match status" value="1"/>
</dbReference>
<gene>
    <name evidence="3" type="ORF">H9847_01710</name>
</gene>
<dbReference type="InterPro" id="IPR018631">
    <property type="entry name" value="AAA-ATPase-like_dom"/>
</dbReference>
<evidence type="ECO:0000259" key="2">
    <source>
        <dbReference type="Pfam" id="PF09820"/>
    </source>
</evidence>
<name>A0A948TET6_9GAMM</name>
<dbReference type="InterPro" id="IPR017956">
    <property type="entry name" value="AT_hook_DNA-bd_motif"/>
</dbReference>
<dbReference type="SUPFAM" id="SSF52540">
    <property type="entry name" value="P-loop containing nucleoside triphosphate hydrolases"/>
    <property type="match status" value="1"/>
</dbReference>
<dbReference type="PANTHER" id="PTHR34825">
    <property type="entry name" value="CONSERVED PROTEIN, WITH A WEAK D-GALACTARATE DEHYDRATASE/ALTRONATE HYDROLASE DOMAIN"/>
    <property type="match status" value="1"/>
</dbReference>
<comment type="caution">
    <text evidence="3">The sequence shown here is derived from an EMBL/GenBank/DDBJ whole genome shotgun (WGS) entry which is preliminary data.</text>
</comment>
<feature type="region of interest" description="Disordered" evidence="1">
    <location>
        <begin position="458"/>
        <end position="490"/>
    </location>
</feature>
<dbReference type="Pfam" id="PF08011">
    <property type="entry name" value="PDDEXK_9"/>
    <property type="match status" value="1"/>
</dbReference>
<dbReference type="GO" id="GO:0003677">
    <property type="term" value="F:DNA binding"/>
    <property type="evidence" value="ECO:0007669"/>
    <property type="project" value="InterPro"/>
</dbReference>
<accession>A0A948TET6</accession>
<dbReference type="EMBL" id="JAHLFE010000033">
    <property type="protein sequence ID" value="MBU3843579.1"/>
    <property type="molecule type" value="Genomic_DNA"/>
</dbReference>
<dbReference type="PANTHER" id="PTHR34825:SF1">
    <property type="entry name" value="AAA-ATPASE-LIKE DOMAIN-CONTAINING PROTEIN"/>
    <property type="match status" value="1"/>
</dbReference>
<dbReference type="Proteomes" id="UP000733611">
    <property type="component" value="Unassembled WGS sequence"/>
</dbReference>
<dbReference type="Gene3D" id="3.40.50.300">
    <property type="entry name" value="P-loop containing nucleotide triphosphate hydrolases"/>
    <property type="match status" value="1"/>
</dbReference>
<evidence type="ECO:0000313" key="4">
    <source>
        <dbReference type="Proteomes" id="UP000733611"/>
    </source>
</evidence>
<dbReference type="SMART" id="SM00384">
    <property type="entry name" value="AT_hook"/>
    <property type="match status" value="6"/>
</dbReference>
<proteinExistence type="predicted"/>
<evidence type="ECO:0000256" key="1">
    <source>
        <dbReference type="SAM" id="MobiDB-lite"/>
    </source>
</evidence>
<evidence type="ECO:0000313" key="3">
    <source>
        <dbReference type="EMBL" id="MBU3843579.1"/>
    </source>
</evidence>
<dbReference type="InterPro" id="IPR012547">
    <property type="entry name" value="PDDEXK_9"/>
</dbReference>
<protein>
    <submittedName>
        <fullName evidence="3">AAA family ATPase</fullName>
    </submittedName>
</protein>
<feature type="domain" description="AAA-ATPase-like" evidence="2">
    <location>
        <begin position="11"/>
        <end position="210"/>
    </location>
</feature>
<dbReference type="AlphaFoldDB" id="A0A948TET6"/>
<feature type="compositionally biased region" description="Basic and acidic residues" evidence="1">
    <location>
        <begin position="458"/>
        <end position="479"/>
    </location>
</feature>
<dbReference type="InterPro" id="IPR027417">
    <property type="entry name" value="P-loop_NTPase"/>
</dbReference>
<organism evidence="3 4">
    <name type="scientific">Candidatus Anaerobiospirillum pullicola</name>
    <dbReference type="NCBI Taxonomy" id="2838451"/>
    <lineage>
        <taxon>Bacteria</taxon>
        <taxon>Pseudomonadati</taxon>
        <taxon>Pseudomonadota</taxon>
        <taxon>Gammaproteobacteria</taxon>
        <taxon>Aeromonadales</taxon>
        <taxon>Succinivibrionaceae</taxon>
        <taxon>Anaerobiospirillum</taxon>
    </lineage>
</organism>
<reference evidence="3" key="1">
    <citation type="journal article" date="2021" name="PeerJ">
        <title>Extensive microbial diversity within the chicken gut microbiome revealed by metagenomics and culture.</title>
        <authorList>
            <person name="Gilroy R."/>
            <person name="Ravi A."/>
            <person name="Getino M."/>
            <person name="Pursley I."/>
            <person name="Horton D.L."/>
            <person name="Alikhan N.F."/>
            <person name="Baker D."/>
            <person name="Gharbi K."/>
            <person name="Hall N."/>
            <person name="Watson M."/>
            <person name="Adriaenssens E.M."/>
            <person name="Foster-Nyarko E."/>
            <person name="Jarju S."/>
            <person name="Secka A."/>
            <person name="Antonio M."/>
            <person name="Oren A."/>
            <person name="Chaudhuri R.R."/>
            <person name="La Ragione R."/>
            <person name="Hildebrand F."/>
            <person name="Pallen M.J."/>
        </authorList>
    </citation>
    <scope>NUCLEOTIDE SEQUENCE</scope>
    <source>
        <strain evidence="3">378</strain>
    </source>
</reference>
<sequence>MAEETMLLQMPVGVSTWNDLRQGGFFFVDKTGLLPKLFKMGTRLFLARPRRMGKTLLCSMLQEWFTNGSKSFAGLAIDGKLQEEGGYPVINLSFFELGKNIDVTEFESSLCKRVIAAYSHAGFNVSKVAKITSFEDLAWRLDDLAIERGKPLVFLIDEWDYPLSSNIHQPQAFASFQKVLRTFYGWLRLQPRVKFILITGIMRCHETSLFTGRDIRDISMEPVVANLLGYTQADLTGKQFAPYIDVAAKELGLTPSAVLAKLKTYYDGFCFDKDASVKVYCPFSVNMFFSALDIGSKPVFDYYWMKSAGASTALISYLRNHQLSSQRITELSGQNLVMSNDSLQEVSYLQDVSFEQILVLGGYFSIKTIKGGSAKAGNFQNRKYLCGITNKEIKDKFYPVLMSYVVSFKDTDGSVLAQALDDVKNALIQGDIAQLCLSFNKVLEYVRYDAYKAMEARDNEGKASDKTQGQSKEDAHDQGEEQPLNQMPKPEPEAFYRTMLMLALTSGVISTEEEVANNLGRSDLEATTEDQAYIFELKRLESTTESSIDKRLDGGEKQILERMYGNNHPKPELPQTMVVLVISDTYRQICAWSRFKVRRIAQELVVVERHKERVAISLQEYEHQQGLIPPPSSSTKASASEAKEQAPKSPRGRSAKASASEAKKQAPKSPRGRSAKASAPEPKEHAPKSSRGRGAKASASEAKEQAPKSSRSRGAKASAPEAKEQAPKSSRGRSAKASAPEAKEQAPKSPRGRSAKASASEAKKQAPKSPRGRSAKASAPEAKEQAPKSPRSRSAKASAPEAKEQAPKSPRGRSAKVKAPEAKEQAPKSSRSRGAKASAPEAKEQAPKSSRSRGAWAKAAKAKE</sequence>
<feature type="region of interest" description="Disordered" evidence="1">
    <location>
        <begin position="625"/>
        <end position="864"/>
    </location>
</feature>